<sequence length="301" mass="32661">MLSTMSFPFSLKLLSDKFFPDIPSASGIAYTGGTYYVIGDDAARVFCLDTQWNIVSTITLTDFEGYRIPKPDKADWEAATLVDIKGVRYLLALGSGSKSPQRDLAAIINLTVQPLAAELKQTGTFYGRLRSEGLAALNIEACAAIDNRLLLANRGHLAHAYNTLLLCDHAEIWAGDAHARQIALLLPQAIGTFNGISGLAYDPRTDRLFFTTSAEATSSTYDDGEIGESMLGVVLNAGQRLKEKTIVPDHLVHLSSVSALFYQQKIESVCLVSDGEDETIVLAADNDNGSSHLFKLKIVDQ</sequence>
<dbReference type="Pfam" id="PF22000">
    <property type="entry name" value="DUF6929"/>
    <property type="match status" value="1"/>
</dbReference>
<evidence type="ECO:0008006" key="3">
    <source>
        <dbReference type="Google" id="ProtNLM"/>
    </source>
</evidence>
<dbReference type="EMBL" id="JBEXAC010000001">
    <property type="protein sequence ID" value="MET6997374.1"/>
    <property type="molecule type" value="Genomic_DNA"/>
</dbReference>
<organism evidence="1 2">
    <name type="scientific">Chitinophaga defluvii</name>
    <dbReference type="NCBI Taxonomy" id="3163343"/>
    <lineage>
        <taxon>Bacteria</taxon>
        <taxon>Pseudomonadati</taxon>
        <taxon>Bacteroidota</taxon>
        <taxon>Chitinophagia</taxon>
        <taxon>Chitinophagales</taxon>
        <taxon>Chitinophagaceae</taxon>
        <taxon>Chitinophaga</taxon>
    </lineage>
</organism>
<evidence type="ECO:0000313" key="2">
    <source>
        <dbReference type="Proteomes" id="UP001549749"/>
    </source>
</evidence>
<evidence type="ECO:0000313" key="1">
    <source>
        <dbReference type="EMBL" id="MET6997374.1"/>
    </source>
</evidence>
<dbReference type="Proteomes" id="UP001549749">
    <property type="component" value="Unassembled WGS sequence"/>
</dbReference>
<protein>
    <recommendedName>
        <fullName evidence="3">Sugar lactone lactonase YvrE</fullName>
    </recommendedName>
</protein>
<reference evidence="1 2" key="1">
    <citation type="submission" date="2024-06" db="EMBL/GenBank/DDBJ databases">
        <title>Chitinophaga defluvii sp. nov., isolated from municipal sewage.</title>
        <authorList>
            <person name="Zhang L."/>
        </authorList>
    </citation>
    <scope>NUCLEOTIDE SEQUENCE [LARGE SCALE GENOMIC DNA]</scope>
    <source>
        <strain evidence="1 2">H8</strain>
    </source>
</reference>
<name>A0ABV2T2W8_9BACT</name>
<dbReference type="RefSeq" id="WP_354660012.1">
    <property type="nucleotide sequence ID" value="NZ_JBEXAC010000001.1"/>
</dbReference>
<gene>
    <name evidence="1" type="ORF">ABR189_08335</name>
</gene>
<comment type="caution">
    <text evidence="1">The sequence shown here is derived from an EMBL/GenBank/DDBJ whole genome shotgun (WGS) entry which is preliminary data.</text>
</comment>
<accession>A0ABV2T2W8</accession>
<keyword evidence="2" id="KW-1185">Reference proteome</keyword>
<proteinExistence type="predicted"/>
<dbReference type="InterPro" id="IPR053851">
    <property type="entry name" value="DUF6929"/>
</dbReference>